<dbReference type="PROSITE" id="PS50928">
    <property type="entry name" value="ABC_TM1"/>
    <property type="match status" value="1"/>
</dbReference>
<accession>A0A7W6C9L0</accession>
<evidence type="ECO:0000256" key="1">
    <source>
        <dbReference type="ARBA" id="ARBA00004651"/>
    </source>
</evidence>
<protein>
    <submittedName>
        <fullName evidence="9">Glucose/mannose transport system permease protein</fullName>
    </submittedName>
</protein>
<evidence type="ECO:0000256" key="4">
    <source>
        <dbReference type="ARBA" id="ARBA00022692"/>
    </source>
</evidence>
<keyword evidence="2 7" id="KW-0813">Transport</keyword>
<proteinExistence type="inferred from homology"/>
<reference evidence="9 10" key="1">
    <citation type="submission" date="2020-08" db="EMBL/GenBank/DDBJ databases">
        <title>Genomic Encyclopedia of Type Strains, Phase IV (KMG-IV): sequencing the most valuable type-strain genomes for metagenomic binning, comparative biology and taxonomic classification.</title>
        <authorList>
            <person name="Goeker M."/>
        </authorList>
    </citation>
    <scope>NUCLEOTIDE SEQUENCE [LARGE SCALE GENOMIC DNA]</scope>
    <source>
        <strain evidence="9 10">DSM 26438</strain>
    </source>
</reference>
<dbReference type="GO" id="GO:0005886">
    <property type="term" value="C:plasma membrane"/>
    <property type="evidence" value="ECO:0007669"/>
    <property type="project" value="UniProtKB-SubCell"/>
</dbReference>
<dbReference type="PANTHER" id="PTHR30193">
    <property type="entry name" value="ABC TRANSPORTER PERMEASE PROTEIN"/>
    <property type="match status" value="1"/>
</dbReference>
<feature type="transmembrane region" description="Helical" evidence="7">
    <location>
        <begin position="261"/>
        <end position="284"/>
    </location>
</feature>
<evidence type="ECO:0000256" key="6">
    <source>
        <dbReference type="ARBA" id="ARBA00023136"/>
    </source>
</evidence>
<dbReference type="EMBL" id="JACIDV010000003">
    <property type="protein sequence ID" value="MBB3945374.1"/>
    <property type="molecule type" value="Genomic_DNA"/>
</dbReference>
<evidence type="ECO:0000313" key="10">
    <source>
        <dbReference type="Proteomes" id="UP000565286"/>
    </source>
</evidence>
<sequence>MSFSKRVRGALPAIVLSPSVAAITVCVYGFIAYTALLSFTGSKMFARFDFVGWRQYERLFDNPRWITAIENMAIFGGLYVVGATCLGLFIAILIDQKIRMEGVFRAIFLYPMALSFVVTGVIWQWLLNPGVGLEHMMRSLGWESFTFQWLVDPDMAIYTIVIAGVWQVTGFVMALFLAGLRGIDTEILRAARIDGAPIHKVYTRIIIPALRPVFLTVFVIEAHLAIKSYDLVVSLTKGGPGVSTELPSTFMYSMTFTRNELGVGAASATVMLVSLASIIVPYLYSELGNDRTA</sequence>
<dbReference type="GO" id="GO:0055085">
    <property type="term" value="P:transmembrane transport"/>
    <property type="evidence" value="ECO:0007669"/>
    <property type="project" value="InterPro"/>
</dbReference>
<comment type="caution">
    <text evidence="9">The sequence shown here is derived from an EMBL/GenBank/DDBJ whole genome shotgun (WGS) entry which is preliminary data.</text>
</comment>
<dbReference type="Pfam" id="PF00528">
    <property type="entry name" value="BPD_transp_1"/>
    <property type="match status" value="1"/>
</dbReference>
<keyword evidence="6 7" id="KW-0472">Membrane</keyword>
<keyword evidence="10" id="KW-1185">Reference proteome</keyword>
<dbReference type="AlphaFoldDB" id="A0A7W6C9L0"/>
<evidence type="ECO:0000256" key="5">
    <source>
        <dbReference type="ARBA" id="ARBA00022989"/>
    </source>
</evidence>
<gene>
    <name evidence="9" type="ORF">GGQ73_001307</name>
</gene>
<keyword evidence="5 7" id="KW-1133">Transmembrane helix</keyword>
<feature type="transmembrane region" description="Helical" evidence="7">
    <location>
        <begin position="12"/>
        <end position="36"/>
    </location>
</feature>
<dbReference type="PANTHER" id="PTHR30193:SF42">
    <property type="entry name" value="ABC TRANSPORTER PERMEASE PROTEIN"/>
    <property type="match status" value="1"/>
</dbReference>
<name>A0A7W6C9L0_9HYPH</name>
<feature type="transmembrane region" description="Helical" evidence="7">
    <location>
        <begin position="72"/>
        <end position="94"/>
    </location>
</feature>
<comment type="subcellular location">
    <subcellularLocation>
        <location evidence="1 7">Cell membrane</location>
        <topology evidence="1 7">Multi-pass membrane protein</topology>
    </subcellularLocation>
</comment>
<feature type="domain" description="ABC transmembrane type-1" evidence="8">
    <location>
        <begin position="69"/>
        <end position="284"/>
    </location>
</feature>
<keyword evidence="3" id="KW-1003">Cell membrane</keyword>
<dbReference type="InterPro" id="IPR000515">
    <property type="entry name" value="MetI-like"/>
</dbReference>
<dbReference type="SUPFAM" id="SSF161098">
    <property type="entry name" value="MetI-like"/>
    <property type="match status" value="1"/>
</dbReference>
<evidence type="ECO:0000256" key="7">
    <source>
        <dbReference type="RuleBase" id="RU363032"/>
    </source>
</evidence>
<evidence type="ECO:0000259" key="8">
    <source>
        <dbReference type="PROSITE" id="PS50928"/>
    </source>
</evidence>
<evidence type="ECO:0000256" key="3">
    <source>
        <dbReference type="ARBA" id="ARBA00022475"/>
    </source>
</evidence>
<comment type="similarity">
    <text evidence="7">Belongs to the binding-protein-dependent transport system permease family.</text>
</comment>
<dbReference type="RefSeq" id="WP_174155441.1">
    <property type="nucleotide sequence ID" value="NZ_JAAMCM010000018.1"/>
</dbReference>
<dbReference type="CDD" id="cd06261">
    <property type="entry name" value="TM_PBP2"/>
    <property type="match status" value="1"/>
</dbReference>
<organism evidence="9 10">
    <name type="scientific">Rhizobium skierniewicense</name>
    <dbReference type="NCBI Taxonomy" id="984260"/>
    <lineage>
        <taxon>Bacteria</taxon>
        <taxon>Pseudomonadati</taxon>
        <taxon>Pseudomonadota</taxon>
        <taxon>Alphaproteobacteria</taxon>
        <taxon>Hyphomicrobiales</taxon>
        <taxon>Rhizobiaceae</taxon>
        <taxon>Rhizobium/Agrobacterium group</taxon>
        <taxon>Rhizobium</taxon>
    </lineage>
</organism>
<dbReference type="Gene3D" id="1.10.3720.10">
    <property type="entry name" value="MetI-like"/>
    <property type="match status" value="1"/>
</dbReference>
<evidence type="ECO:0000256" key="2">
    <source>
        <dbReference type="ARBA" id="ARBA00022448"/>
    </source>
</evidence>
<dbReference type="InterPro" id="IPR051393">
    <property type="entry name" value="ABC_transporter_permease"/>
</dbReference>
<keyword evidence="4 7" id="KW-0812">Transmembrane</keyword>
<dbReference type="Proteomes" id="UP000565286">
    <property type="component" value="Unassembled WGS sequence"/>
</dbReference>
<evidence type="ECO:0000313" key="9">
    <source>
        <dbReference type="EMBL" id="MBB3945374.1"/>
    </source>
</evidence>
<feature type="transmembrane region" description="Helical" evidence="7">
    <location>
        <begin position="155"/>
        <end position="180"/>
    </location>
</feature>
<feature type="transmembrane region" description="Helical" evidence="7">
    <location>
        <begin position="106"/>
        <end position="126"/>
    </location>
</feature>
<dbReference type="InterPro" id="IPR035906">
    <property type="entry name" value="MetI-like_sf"/>
</dbReference>